<accession>A0A9P5JYW8</accession>
<evidence type="ECO:0000256" key="1">
    <source>
        <dbReference type="SAM" id="MobiDB-lite"/>
    </source>
</evidence>
<keyword evidence="3" id="KW-1185">Reference proteome</keyword>
<reference evidence="2" key="2">
    <citation type="journal article" date="2020" name="Nat. Commun.">
        <title>Large-scale genome sequencing of mycorrhizal fungi provides insights into the early evolution of symbiotic traits.</title>
        <authorList>
            <person name="Miyauchi S."/>
            <person name="Kiss E."/>
            <person name="Kuo A."/>
            <person name="Drula E."/>
            <person name="Kohler A."/>
            <person name="Sanchez-Garcia M."/>
            <person name="Morin E."/>
            <person name="Andreopoulos B."/>
            <person name="Barry K.W."/>
            <person name="Bonito G."/>
            <person name="Buee M."/>
            <person name="Carver A."/>
            <person name="Chen C."/>
            <person name="Cichocki N."/>
            <person name="Clum A."/>
            <person name="Culley D."/>
            <person name="Crous P.W."/>
            <person name="Fauchery L."/>
            <person name="Girlanda M."/>
            <person name="Hayes R.D."/>
            <person name="Keri Z."/>
            <person name="LaButti K."/>
            <person name="Lipzen A."/>
            <person name="Lombard V."/>
            <person name="Magnuson J."/>
            <person name="Maillard F."/>
            <person name="Murat C."/>
            <person name="Nolan M."/>
            <person name="Ohm R.A."/>
            <person name="Pangilinan J."/>
            <person name="Pereira M.F."/>
            <person name="Perotto S."/>
            <person name="Peter M."/>
            <person name="Pfister S."/>
            <person name="Riley R."/>
            <person name="Sitrit Y."/>
            <person name="Stielow J.B."/>
            <person name="Szollosi G."/>
            <person name="Zifcakova L."/>
            <person name="Stursova M."/>
            <person name="Spatafora J.W."/>
            <person name="Tedersoo L."/>
            <person name="Vaario L.M."/>
            <person name="Yamada A."/>
            <person name="Yan M."/>
            <person name="Wang P."/>
            <person name="Xu J."/>
            <person name="Bruns T."/>
            <person name="Baldrian P."/>
            <person name="Vilgalys R."/>
            <person name="Dunand C."/>
            <person name="Henrissat B."/>
            <person name="Grigoriev I.V."/>
            <person name="Hibbett D."/>
            <person name="Nagy L.G."/>
            <person name="Martin F.M."/>
        </authorList>
    </citation>
    <scope>NUCLEOTIDE SEQUENCE</scope>
    <source>
        <strain evidence="2">Prilba</strain>
    </source>
</reference>
<dbReference type="AlphaFoldDB" id="A0A9P5JYW8"/>
<evidence type="ECO:0000313" key="2">
    <source>
        <dbReference type="EMBL" id="KAF8472269.1"/>
    </source>
</evidence>
<sequence>MYIPHQPNQQIDSPVIAHPSATSSSSSSSHFDPPDALFPNGAQEPSSVLSPQEREIMADITLDPDDPNPAVADSTAAAAAWAWAVLASEPAVDNDNDDASSRTIVNKDASATKTLQQPQQQSSSPFVTSAVAATISTVSRYSILPAPPTAGIGVASIPSSVSPSPFAPPSASAPPPQLPPVPSSSSSLHVTAKAKSPDVSPGPHPDRSTISGELDVDERLMGSEYVMEITSTSASRSDDGEAGLGRNLISRHLDTPTLDPPDQLQARAPSIQVCLSSRAVFLSACVCIRVV</sequence>
<gene>
    <name evidence="2" type="ORF">DFH94DRAFT_194013</name>
</gene>
<name>A0A9P5JYW8_9AGAM</name>
<reference evidence="2" key="1">
    <citation type="submission" date="2019-10" db="EMBL/GenBank/DDBJ databases">
        <authorList>
            <consortium name="DOE Joint Genome Institute"/>
            <person name="Kuo A."/>
            <person name="Miyauchi S."/>
            <person name="Kiss E."/>
            <person name="Drula E."/>
            <person name="Kohler A."/>
            <person name="Sanchez-Garcia M."/>
            <person name="Andreopoulos B."/>
            <person name="Barry K.W."/>
            <person name="Bonito G."/>
            <person name="Buee M."/>
            <person name="Carver A."/>
            <person name="Chen C."/>
            <person name="Cichocki N."/>
            <person name="Clum A."/>
            <person name="Culley D."/>
            <person name="Crous P.W."/>
            <person name="Fauchery L."/>
            <person name="Girlanda M."/>
            <person name="Hayes R."/>
            <person name="Keri Z."/>
            <person name="LaButti K."/>
            <person name="Lipzen A."/>
            <person name="Lombard V."/>
            <person name="Magnuson J."/>
            <person name="Maillard F."/>
            <person name="Morin E."/>
            <person name="Murat C."/>
            <person name="Nolan M."/>
            <person name="Ohm R."/>
            <person name="Pangilinan J."/>
            <person name="Pereira M."/>
            <person name="Perotto S."/>
            <person name="Peter M."/>
            <person name="Riley R."/>
            <person name="Sitrit Y."/>
            <person name="Stielow B."/>
            <person name="Szollosi G."/>
            <person name="Zifcakova L."/>
            <person name="Stursova M."/>
            <person name="Spatafora J.W."/>
            <person name="Tedersoo L."/>
            <person name="Vaario L.-M."/>
            <person name="Yamada A."/>
            <person name="Yan M."/>
            <person name="Wang P."/>
            <person name="Xu J."/>
            <person name="Bruns T."/>
            <person name="Baldrian P."/>
            <person name="Vilgalys R."/>
            <person name="Henrissat B."/>
            <person name="Grigoriev I.V."/>
            <person name="Hibbett D."/>
            <person name="Nagy L.G."/>
            <person name="Martin F.M."/>
        </authorList>
    </citation>
    <scope>NUCLEOTIDE SEQUENCE</scope>
    <source>
        <strain evidence="2">Prilba</strain>
    </source>
</reference>
<protein>
    <submittedName>
        <fullName evidence="2">Uncharacterized protein</fullName>
    </submittedName>
</protein>
<comment type="caution">
    <text evidence="2">The sequence shown here is derived from an EMBL/GenBank/DDBJ whole genome shotgun (WGS) entry which is preliminary data.</text>
</comment>
<feature type="compositionally biased region" description="Pro residues" evidence="1">
    <location>
        <begin position="165"/>
        <end position="182"/>
    </location>
</feature>
<feature type="region of interest" description="Disordered" evidence="1">
    <location>
        <begin position="1"/>
        <end position="73"/>
    </location>
</feature>
<dbReference type="EMBL" id="WHVB01000021">
    <property type="protein sequence ID" value="KAF8472269.1"/>
    <property type="molecule type" value="Genomic_DNA"/>
</dbReference>
<feature type="compositionally biased region" description="Polar residues" evidence="1">
    <location>
        <begin position="1"/>
        <end position="12"/>
    </location>
</feature>
<feature type="region of interest" description="Disordered" evidence="1">
    <location>
        <begin position="159"/>
        <end position="216"/>
    </location>
</feature>
<evidence type="ECO:0000313" key="3">
    <source>
        <dbReference type="Proteomes" id="UP000759537"/>
    </source>
</evidence>
<proteinExistence type="predicted"/>
<organism evidence="2 3">
    <name type="scientific">Russula ochroleuca</name>
    <dbReference type="NCBI Taxonomy" id="152965"/>
    <lineage>
        <taxon>Eukaryota</taxon>
        <taxon>Fungi</taxon>
        <taxon>Dikarya</taxon>
        <taxon>Basidiomycota</taxon>
        <taxon>Agaricomycotina</taxon>
        <taxon>Agaricomycetes</taxon>
        <taxon>Russulales</taxon>
        <taxon>Russulaceae</taxon>
        <taxon>Russula</taxon>
    </lineage>
</organism>
<dbReference type="Proteomes" id="UP000759537">
    <property type="component" value="Unassembled WGS sequence"/>
</dbReference>